<keyword evidence="8" id="KW-1185">Reference proteome</keyword>
<evidence type="ECO:0000256" key="6">
    <source>
        <dbReference type="SAM" id="Phobius"/>
    </source>
</evidence>
<gene>
    <name evidence="7" type="ORF">AKJ08_2381</name>
</gene>
<dbReference type="GO" id="GO:0005886">
    <property type="term" value="C:plasma membrane"/>
    <property type="evidence" value="ECO:0007669"/>
    <property type="project" value="UniProtKB-SubCell"/>
</dbReference>
<dbReference type="AlphaFoldDB" id="A0A0K1PFV3"/>
<keyword evidence="3 6" id="KW-0812">Transmembrane</keyword>
<dbReference type="STRING" id="1391653.AKJ08_2381"/>
<feature type="transmembrane region" description="Helical" evidence="6">
    <location>
        <begin position="100"/>
        <end position="121"/>
    </location>
</feature>
<comment type="subcellular location">
    <subcellularLocation>
        <location evidence="1">Cell membrane</location>
        <topology evidence="1">Multi-pass membrane protein</topology>
    </subcellularLocation>
</comment>
<feature type="transmembrane region" description="Helical" evidence="6">
    <location>
        <begin position="133"/>
        <end position="156"/>
    </location>
</feature>
<organism evidence="7 8">
    <name type="scientific">Vulgatibacter incomptus</name>
    <dbReference type="NCBI Taxonomy" id="1391653"/>
    <lineage>
        <taxon>Bacteria</taxon>
        <taxon>Pseudomonadati</taxon>
        <taxon>Myxococcota</taxon>
        <taxon>Myxococcia</taxon>
        <taxon>Myxococcales</taxon>
        <taxon>Cystobacterineae</taxon>
        <taxon>Vulgatibacteraceae</taxon>
        <taxon>Vulgatibacter</taxon>
    </lineage>
</organism>
<dbReference type="Pfam" id="PF03706">
    <property type="entry name" value="LPG_synthase_TM"/>
    <property type="match status" value="1"/>
</dbReference>
<reference evidence="7 8" key="1">
    <citation type="submission" date="2015-08" db="EMBL/GenBank/DDBJ databases">
        <authorList>
            <person name="Babu N.S."/>
            <person name="Beckwith C.J."/>
            <person name="Beseler K.G."/>
            <person name="Brison A."/>
            <person name="Carone J.V."/>
            <person name="Caskin T.P."/>
            <person name="Diamond M."/>
            <person name="Durham M.E."/>
            <person name="Foxe J.M."/>
            <person name="Go M."/>
            <person name="Henderson B.A."/>
            <person name="Jones I.B."/>
            <person name="McGettigan J.A."/>
            <person name="Micheletti S.J."/>
            <person name="Nasrallah M.E."/>
            <person name="Ortiz D."/>
            <person name="Piller C.R."/>
            <person name="Privatt S.R."/>
            <person name="Schneider S.L."/>
            <person name="Sharp S."/>
            <person name="Smith T.C."/>
            <person name="Stanton J.D."/>
            <person name="Ullery H.E."/>
            <person name="Wilson R.J."/>
            <person name="Serrano M.G."/>
            <person name="Buck G."/>
            <person name="Lee V."/>
            <person name="Wang Y."/>
            <person name="Carvalho R."/>
            <person name="Voegtly L."/>
            <person name="Shi R."/>
            <person name="Duckworth R."/>
            <person name="Johnson A."/>
            <person name="Loviza R."/>
            <person name="Walstead R."/>
            <person name="Shah Z."/>
            <person name="Kiflezghi M."/>
            <person name="Wade K."/>
            <person name="Ball S.L."/>
            <person name="Bradley K.W."/>
            <person name="Asai D.J."/>
            <person name="Bowman C.A."/>
            <person name="Russell D.A."/>
            <person name="Pope W.H."/>
            <person name="Jacobs-Sera D."/>
            <person name="Hendrix R.W."/>
            <person name="Hatfull G.F."/>
        </authorList>
    </citation>
    <scope>NUCLEOTIDE SEQUENCE [LARGE SCALE GENOMIC DNA]</scope>
    <source>
        <strain evidence="7 8">DSM 27710</strain>
    </source>
</reference>
<dbReference type="EMBL" id="CP012332">
    <property type="protein sequence ID" value="AKU91994.1"/>
    <property type="molecule type" value="Genomic_DNA"/>
</dbReference>
<keyword evidence="4 6" id="KW-1133">Transmembrane helix</keyword>
<evidence type="ECO:0000256" key="5">
    <source>
        <dbReference type="ARBA" id="ARBA00023136"/>
    </source>
</evidence>
<dbReference type="Proteomes" id="UP000055590">
    <property type="component" value="Chromosome"/>
</dbReference>
<name>A0A0K1PFV3_9BACT</name>
<evidence type="ECO:0000256" key="1">
    <source>
        <dbReference type="ARBA" id="ARBA00004651"/>
    </source>
</evidence>
<proteinExistence type="predicted"/>
<protein>
    <submittedName>
        <fullName evidence="7">Uncharacterized protein</fullName>
    </submittedName>
</protein>
<dbReference type="InterPro" id="IPR022791">
    <property type="entry name" value="L-PG_synthase/AglD"/>
</dbReference>
<keyword evidence="5 6" id="KW-0472">Membrane</keyword>
<accession>A0A0K1PFV3</accession>
<sequence length="317" mass="32897">MDAAEAAHAVVRAGPLLLLGLLPYGLSLAADGWGFSRLLRRVGCRIHPIGLAGTRASAEALAISLPGGALIAESVKPFLLRSRFGVPLEEGAGGMAARKCLIVAGHGAYIGLAVALGWGWLATQSQRLTGAAGLPWLVLGSGVGIGAVAVAMRFAFGSGTLVSRLSGLAGRIPFAALRSRLESAKRSFDRADAGLRRMLELRSGAASLPAFVIMWMCEALESWLLLRLFGAELGFVETLALEATISAVRAFAFFAPAGIGFQDAGYLALLGTGGPGASVAAAFVLAKRLRELVWIGIGYALLAVDRRGPAHHESWSA</sequence>
<evidence type="ECO:0000256" key="4">
    <source>
        <dbReference type="ARBA" id="ARBA00022989"/>
    </source>
</evidence>
<evidence type="ECO:0000313" key="8">
    <source>
        <dbReference type="Proteomes" id="UP000055590"/>
    </source>
</evidence>
<dbReference type="KEGG" id="vin:AKJ08_2381"/>
<feature type="transmembrane region" description="Helical" evidence="6">
    <location>
        <begin position="264"/>
        <end position="286"/>
    </location>
</feature>
<evidence type="ECO:0000313" key="7">
    <source>
        <dbReference type="EMBL" id="AKU91994.1"/>
    </source>
</evidence>
<feature type="transmembrane region" description="Helical" evidence="6">
    <location>
        <begin position="205"/>
        <end position="226"/>
    </location>
</feature>
<keyword evidence="2" id="KW-1003">Cell membrane</keyword>
<evidence type="ECO:0000256" key="2">
    <source>
        <dbReference type="ARBA" id="ARBA00022475"/>
    </source>
</evidence>
<evidence type="ECO:0000256" key="3">
    <source>
        <dbReference type="ARBA" id="ARBA00022692"/>
    </source>
</evidence>
<feature type="transmembrane region" description="Helical" evidence="6">
    <location>
        <begin position="16"/>
        <end position="35"/>
    </location>
</feature>